<comment type="caution">
    <text evidence="1">The sequence shown here is derived from an EMBL/GenBank/DDBJ whole genome shotgun (WGS) entry which is preliminary data.</text>
</comment>
<gene>
    <name evidence="1" type="ORF">J5N97_024806</name>
</gene>
<dbReference type="AlphaFoldDB" id="A0A9D5C844"/>
<dbReference type="EMBL" id="JAGGNH010000007">
    <property type="protein sequence ID" value="KAJ0967889.1"/>
    <property type="molecule type" value="Genomic_DNA"/>
</dbReference>
<reference evidence="1" key="2">
    <citation type="journal article" date="2022" name="Hortic Res">
        <title>The genome of Dioscorea zingiberensis sheds light on the biosynthesis, origin and evolution of the medicinally important diosgenin saponins.</title>
        <authorList>
            <person name="Li Y."/>
            <person name="Tan C."/>
            <person name="Li Z."/>
            <person name="Guo J."/>
            <person name="Li S."/>
            <person name="Chen X."/>
            <person name="Wang C."/>
            <person name="Dai X."/>
            <person name="Yang H."/>
            <person name="Song W."/>
            <person name="Hou L."/>
            <person name="Xu J."/>
            <person name="Tong Z."/>
            <person name="Xu A."/>
            <person name="Yuan X."/>
            <person name="Wang W."/>
            <person name="Yang Q."/>
            <person name="Chen L."/>
            <person name="Sun Z."/>
            <person name="Wang K."/>
            <person name="Pan B."/>
            <person name="Chen J."/>
            <person name="Bao Y."/>
            <person name="Liu F."/>
            <person name="Qi X."/>
            <person name="Gang D.R."/>
            <person name="Wen J."/>
            <person name="Li J."/>
        </authorList>
    </citation>
    <scope>NUCLEOTIDE SEQUENCE</scope>
    <source>
        <strain evidence="1">Dzin_1.0</strain>
    </source>
</reference>
<name>A0A9D5C844_9LILI</name>
<reference evidence="1" key="1">
    <citation type="submission" date="2021-03" db="EMBL/GenBank/DDBJ databases">
        <authorList>
            <person name="Li Z."/>
            <person name="Yang C."/>
        </authorList>
    </citation>
    <scope>NUCLEOTIDE SEQUENCE</scope>
    <source>
        <strain evidence="1">Dzin_1.0</strain>
        <tissue evidence="1">Leaf</tissue>
    </source>
</reference>
<organism evidence="1 2">
    <name type="scientific">Dioscorea zingiberensis</name>
    <dbReference type="NCBI Taxonomy" id="325984"/>
    <lineage>
        <taxon>Eukaryota</taxon>
        <taxon>Viridiplantae</taxon>
        <taxon>Streptophyta</taxon>
        <taxon>Embryophyta</taxon>
        <taxon>Tracheophyta</taxon>
        <taxon>Spermatophyta</taxon>
        <taxon>Magnoliopsida</taxon>
        <taxon>Liliopsida</taxon>
        <taxon>Dioscoreales</taxon>
        <taxon>Dioscoreaceae</taxon>
        <taxon>Dioscorea</taxon>
    </lineage>
</organism>
<keyword evidence="2" id="KW-1185">Reference proteome</keyword>
<sequence length="241" mass="27196">MKFHPSVSTTLSKERWLQKEEGPRTFNVLSPLNYIISDTASEAIAAIGENHGSHQIPADHRSSPVSEAASNIDAVEAAPTSLALLSSPSFLPMLATITDAHNMEVFGLLQENLLREPMKYVGFSDPSDGSLRLSPSRSRLPLFEGAVSLLERLQFVSRGQRRRPLAMDAHHRPVTAHREAHRRYPFEADFQIWWRPEVLGPLPWVAGKPPLPASDEHHHVKYIIMERWKLCHRLIVEEALK</sequence>
<dbReference type="Proteomes" id="UP001085076">
    <property type="component" value="Miscellaneous, Linkage group lg07"/>
</dbReference>
<protein>
    <submittedName>
        <fullName evidence="1">Uncharacterized protein</fullName>
    </submittedName>
</protein>
<evidence type="ECO:0000313" key="1">
    <source>
        <dbReference type="EMBL" id="KAJ0967889.1"/>
    </source>
</evidence>
<accession>A0A9D5C844</accession>
<evidence type="ECO:0000313" key="2">
    <source>
        <dbReference type="Proteomes" id="UP001085076"/>
    </source>
</evidence>
<proteinExistence type="predicted"/>